<evidence type="ECO:0000313" key="1">
    <source>
        <dbReference type="EnsemblPlants" id="AET6Gv20675300.13"/>
    </source>
</evidence>
<dbReference type="Proteomes" id="UP000015105">
    <property type="component" value="Chromosome 6D"/>
</dbReference>
<reference evidence="1" key="5">
    <citation type="journal article" date="2021" name="G3 (Bethesda)">
        <title>Aegilops tauschii genome assembly Aet v5.0 features greater sequence contiguity and improved annotation.</title>
        <authorList>
            <person name="Wang L."/>
            <person name="Zhu T."/>
            <person name="Rodriguez J.C."/>
            <person name="Deal K.R."/>
            <person name="Dubcovsky J."/>
            <person name="McGuire P.E."/>
            <person name="Lux T."/>
            <person name="Spannagl M."/>
            <person name="Mayer K.F.X."/>
            <person name="Baldrich P."/>
            <person name="Meyers B.C."/>
            <person name="Huo N."/>
            <person name="Gu Y.Q."/>
            <person name="Zhou H."/>
            <person name="Devos K.M."/>
            <person name="Bennetzen J.L."/>
            <person name="Unver T."/>
            <person name="Budak H."/>
            <person name="Gulick P.J."/>
            <person name="Galiba G."/>
            <person name="Kalapos B."/>
            <person name="Nelson D.R."/>
            <person name="Li P."/>
            <person name="You F.M."/>
            <person name="Luo M.C."/>
            <person name="Dvorak J."/>
        </authorList>
    </citation>
    <scope>NUCLEOTIDE SEQUENCE [LARGE SCALE GENOMIC DNA]</scope>
    <source>
        <strain evidence="1">cv. AL8/78</strain>
    </source>
</reference>
<reference evidence="1" key="3">
    <citation type="journal article" date="2017" name="Nature">
        <title>Genome sequence of the progenitor of the wheat D genome Aegilops tauschii.</title>
        <authorList>
            <person name="Luo M.C."/>
            <person name="Gu Y.Q."/>
            <person name="Puiu D."/>
            <person name="Wang H."/>
            <person name="Twardziok S.O."/>
            <person name="Deal K.R."/>
            <person name="Huo N."/>
            <person name="Zhu T."/>
            <person name="Wang L."/>
            <person name="Wang Y."/>
            <person name="McGuire P.E."/>
            <person name="Liu S."/>
            <person name="Long H."/>
            <person name="Ramasamy R.K."/>
            <person name="Rodriguez J.C."/>
            <person name="Van S.L."/>
            <person name="Yuan L."/>
            <person name="Wang Z."/>
            <person name="Xia Z."/>
            <person name="Xiao L."/>
            <person name="Anderson O.D."/>
            <person name="Ouyang S."/>
            <person name="Liang Y."/>
            <person name="Zimin A.V."/>
            <person name="Pertea G."/>
            <person name="Qi P."/>
            <person name="Bennetzen J.L."/>
            <person name="Dai X."/>
            <person name="Dawson M.W."/>
            <person name="Muller H.G."/>
            <person name="Kugler K."/>
            <person name="Rivarola-Duarte L."/>
            <person name="Spannagl M."/>
            <person name="Mayer K.F.X."/>
            <person name="Lu F.H."/>
            <person name="Bevan M.W."/>
            <person name="Leroy P."/>
            <person name="Li P."/>
            <person name="You F.M."/>
            <person name="Sun Q."/>
            <person name="Liu Z."/>
            <person name="Lyons E."/>
            <person name="Wicker T."/>
            <person name="Salzberg S.L."/>
            <person name="Devos K.M."/>
            <person name="Dvorak J."/>
        </authorList>
    </citation>
    <scope>NUCLEOTIDE SEQUENCE [LARGE SCALE GENOMIC DNA]</scope>
    <source>
        <strain evidence="1">cv. AL8/78</strain>
    </source>
</reference>
<reference evidence="1" key="4">
    <citation type="submission" date="2019-03" db="UniProtKB">
        <authorList>
            <consortium name="EnsemblPlants"/>
        </authorList>
    </citation>
    <scope>IDENTIFICATION</scope>
</reference>
<dbReference type="EnsemblPlants" id="AET6Gv20675300.13">
    <property type="protein sequence ID" value="AET6Gv20675300.13"/>
    <property type="gene ID" value="AET6Gv20675300"/>
</dbReference>
<dbReference type="Gramene" id="AET6Gv20675300.13">
    <property type="protein sequence ID" value="AET6Gv20675300.13"/>
    <property type="gene ID" value="AET6Gv20675300"/>
</dbReference>
<organism evidence="1 2">
    <name type="scientific">Aegilops tauschii subsp. strangulata</name>
    <name type="common">Goatgrass</name>
    <dbReference type="NCBI Taxonomy" id="200361"/>
    <lineage>
        <taxon>Eukaryota</taxon>
        <taxon>Viridiplantae</taxon>
        <taxon>Streptophyta</taxon>
        <taxon>Embryophyta</taxon>
        <taxon>Tracheophyta</taxon>
        <taxon>Spermatophyta</taxon>
        <taxon>Magnoliopsida</taxon>
        <taxon>Liliopsida</taxon>
        <taxon>Poales</taxon>
        <taxon>Poaceae</taxon>
        <taxon>BOP clade</taxon>
        <taxon>Pooideae</taxon>
        <taxon>Triticodae</taxon>
        <taxon>Triticeae</taxon>
        <taxon>Triticinae</taxon>
        <taxon>Aegilops</taxon>
    </lineage>
</organism>
<reference evidence="2" key="2">
    <citation type="journal article" date="2017" name="Nat. Plants">
        <title>The Aegilops tauschii genome reveals multiple impacts of transposons.</title>
        <authorList>
            <person name="Zhao G."/>
            <person name="Zou C."/>
            <person name="Li K."/>
            <person name="Wang K."/>
            <person name="Li T."/>
            <person name="Gao L."/>
            <person name="Zhang X."/>
            <person name="Wang H."/>
            <person name="Yang Z."/>
            <person name="Liu X."/>
            <person name="Jiang W."/>
            <person name="Mao L."/>
            <person name="Kong X."/>
            <person name="Jiao Y."/>
            <person name="Jia J."/>
        </authorList>
    </citation>
    <scope>NUCLEOTIDE SEQUENCE [LARGE SCALE GENOMIC DNA]</scope>
    <source>
        <strain evidence="2">cv. AL8/78</strain>
    </source>
</reference>
<accession>A0A453PB78</accession>
<sequence length="60" mass="6690">MICGVCWGPCSNSYLKASFLDVAAKLLELVNMALIRCYRTATLFVPLPFILISKLGHFHC</sequence>
<keyword evidence="2" id="KW-1185">Reference proteome</keyword>
<proteinExistence type="predicted"/>
<evidence type="ECO:0000313" key="2">
    <source>
        <dbReference type="Proteomes" id="UP000015105"/>
    </source>
</evidence>
<name>A0A453PB78_AEGTS</name>
<dbReference type="AlphaFoldDB" id="A0A453PB78"/>
<reference evidence="2" key="1">
    <citation type="journal article" date="2014" name="Science">
        <title>Ancient hybridizations among the ancestral genomes of bread wheat.</title>
        <authorList>
            <consortium name="International Wheat Genome Sequencing Consortium,"/>
            <person name="Marcussen T."/>
            <person name="Sandve S.R."/>
            <person name="Heier L."/>
            <person name="Spannagl M."/>
            <person name="Pfeifer M."/>
            <person name="Jakobsen K.S."/>
            <person name="Wulff B.B."/>
            <person name="Steuernagel B."/>
            <person name="Mayer K.F."/>
            <person name="Olsen O.A."/>
        </authorList>
    </citation>
    <scope>NUCLEOTIDE SEQUENCE [LARGE SCALE GENOMIC DNA]</scope>
    <source>
        <strain evidence="2">cv. AL8/78</strain>
    </source>
</reference>
<protein>
    <submittedName>
        <fullName evidence="1">Uncharacterized protein</fullName>
    </submittedName>
</protein>